<keyword evidence="2 7" id="KW-0963">Cytoplasm</keyword>
<evidence type="ECO:0000256" key="9">
    <source>
        <dbReference type="PIRSR" id="PIRSR004682-3"/>
    </source>
</evidence>
<feature type="site" description="Stabilizes the phosphoryl group" evidence="9">
    <location>
        <position position="51"/>
    </location>
</feature>
<dbReference type="EMBL" id="CABFVA020000114">
    <property type="protein sequence ID" value="VVM07890.1"/>
    <property type="molecule type" value="Genomic_DNA"/>
</dbReference>
<feature type="active site" description="Nucleophile" evidence="8">
    <location>
        <position position="9"/>
    </location>
</feature>
<dbReference type="GO" id="GO:0046872">
    <property type="term" value="F:metal ion binding"/>
    <property type="evidence" value="ECO:0007669"/>
    <property type="project" value="UniProtKB-KW"/>
</dbReference>
<evidence type="ECO:0000256" key="8">
    <source>
        <dbReference type="PIRSR" id="PIRSR004682-1"/>
    </source>
</evidence>
<name>A0A5E6MFK3_9BACT</name>
<sequence length="186" mass="21008">MRVRAVFFDRDDTLIENVPYLDDPEKVVLVEGAQDCLTRLKAAGFLLFLVSNQSGVGRGWIRREDVDAVNRAILSRLRAPFFSKIYLSFAAPGDDPSWDRKPSPLLLWRASREFALELSRSFFVGDRIADVLCGRNAGCRTILLTARESEKEGLRARQWARSLADHVAPNLQKATDWILRSVGEDS</sequence>
<dbReference type="InterPro" id="IPR023214">
    <property type="entry name" value="HAD_sf"/>
</dbReference>
<dbReference type="InterPro" id="IPR006543">
    <property type="entry name" value="Histidinol-phos"/>
</dbReference>
<organism evidence="11 12">
    <name type="scientific">Methylacidimicrobium tartarophylax</name>
    <dbReference type="NCBI Taxonomy" id="1041768"/>
    <lineage>
        <taxon>Bacteria</taxon>
        <taxon>Pseudomonadati</taxon>
        <taxon>Verrucomicrobiota</taxon>
        <taxon>Methylacidimicrobium</taxon>
    </lineage>
</organism>
<dbReference type="NCBIfam" id="TIGR01656">
    <property type="entry name" value="Histidinol-ppas"/>
    <property type="match status" value="1"/>
</dbReference>
<evidence type="ECO:0000256" key="5">
    <source>
        <dbReference type="ARBA" id="ARBA00023277"/>
    </source>
</evidence>
<dbReference type="PIRSF" id="PIRSF004682">
    <property type="entry name" value="GmhB"/>
    <property type="match status" value="1"/>
</dbReference>
<dbReference type="NCBIfam" id="TIGR01662">
    <property type="entry name" value="HAD-SF-IIIA"/>
    <property type="match status" value="1"/>
</dbReference>
<dbReference type="Gene3D" id="3.40.50.1000">
    <property type="entry name" value="HAD superfamily/HAD-like"/>
    <property type="match status" value="1"/>
</dbReference>
<evidence type="ECO:0000256" key="2">
    <source>
        <dbReference type="ARBA" id="ARBA00022490"/>
    </source>
</evidence>
<evidence type="ECO:0000256" key="1">
    <source>
        <dbReference type="ARBA" id="ARBA00004496"/>
    </source>
</evidence>
<comment type="cofactor">
    <cofactor evidence="10">
        <name>Mg(2+)</name>
        <dbReference type="ChEBI" id="CHEBI:18420"/>
    </cofactor>
</comment>
<dbReference type="EC" id="3.1.3.-" evidence="7"/>
<feature type="active site" description="Nucleophile" evidence="8">
    <location>
        <position position="11"/>
    </location>
</feature>
<feature type="site" description="Contributes to substrate recognition" evidence="9">
    <location>
        <position position="100"/>
    </location>
</feature>
<keyword evidence="10" id="KW-0460">Magnesium</keyword>
<evidence type="ECO:0000313" key="11">
    <source>
        <dbReference type="EMBL" id="VVM07890.1"/>
    </source>
</evidence>
<feature type="binding site" evidence="10">
    <location>
        <position position="9"/>
    </location>
    <ligand>
        <name>Mg(2+)</name>
        <dbReference type="ChEBI" id="CHEBI:18420"/>
    </ligand>
</feature>
<comment type="subcellular location">
    <subcellularLocation>
        <location evidence="1 7">Cytoplasm</location>
    </subcellularLocation>
</comment>
<dbReference type="InterPro" id="IPR004446">
    <property type="entry name" value="Heptose_bisP_phosphatase"/>
</dbReference>
<evidence type="ECO:0000256" key="10">
    <source>
        <dbReference type="PIRSR" id="PIRSR004682-4"/>
    </source>
</evidence>
<evidence type="ECO:0000256" key="3">
    <source>
        <dbReference type="ARBA" id="ARBA00022723"/>
    </source>
</evidence>
<protein>
    <recommendedName>
        <fullName evidence="6 7">D,D-heptose 1,7-bisphosphate phosphatase</fullName>
        <ecNumber evidence="7">3.1.3.-</ecNumber>
    </recommendedName>
</protein>
<dbReference type="PANTHER" id="PTHR42891">
    <property type="entry name" value="D-GLYCERO-BETA-D-MANNO-HEPTOSE-1,7-BISPHOSPHATE 7-PHOSPHATASE"/>
    <property type="match status" value="1"/>
</dbReference>
<gene>
    <name evidence="11" type="primary">gmhB</name>
    <name evidence="11" type="ORF">MAMT_01983</name>
</gene>
<dbReference type="PANTHER" id="PTHR42891:SF1">
    <property type="entry name" value="D-GLYCERO-BETA-D-MANNO-HEPTOSE-1,7-BISPHOSPHATE 7-PHOSPHATASE"/>
    <property type="match status" value="1"/>
</dbReference>
<dbReference type="GO" id="GO:0005737">
    <property type="term" value="C:cytoplasm"/>
    <property type="evidence" value="ECO:0007669"/>
    <property type="project" value="UniProtKB-SubCell"/>
</dbReference>
<keyword evidence="12" id="KW-1185">Reference proteome</keyword>
<feature type="binding site" evidence="10">
    <location>
        <position position="11"/>
    </location>
    <ligand>
        <name>Mg(2+)</name>
        <dbReference type="ChEBI" id="CHEBI:18420"/>
    </ligand>
</feature>
<dbReference type="SUPFAM" id="SSF56784">
    <property type="entry name" value="HAD-like"/>
    <property type="match status" value="1"/>
</dbReference>
<dbReference type="OrthoDB" id="9801899at2"/>
<evidence type="ECO:0000256" key="7">
    <source>
        <dbReference type="PIRNR" id="PIRNR004682"/>
    </source>
</evidence>
<dbReference type="AlphaFoldDB" id="A0A5E6MFK3"/>
<reference evidence="11 12" key="1">
    <citation type="submission" date="2019-09" db="EMBL/GenBank/DDBJ databases">
        <authorList>
            <person name="Cremers G."/>
        </authorList>
    </citation>
    <scope>NUCLEOTIDE SEQUENCE [LARGE SCALE GENOMIC DNA]</scope>
    <source>
        <strain evidence="11">4A</strain>
    </source>
</reference>
<comment type="similarity">
    <text evidence="7">Belongs to the gmhB family.</text>
</comment>
<evidence type="ECO:0000256" key="6">
    <source>
        <dbReference type="ARBA" id="ARBA00031828"/>
    </source>
</evidence>
<feature type="site" description="Stabilizes the phosphoryl group" evidence="9">
    <location>
        <position position="101"/>
    </location>
</feature>
<dbReference type="InterPro" id="IPR036412">
    <property type="entry name" value="HAD-like_sf"/>
</dbReference>
<evidence type="ECO:0000256" key="4">
    <source>
        <dbReference type="ARBA" id="ARBA00022801"/>
    </source>
</evidence>
<proteinExistence type="inferred from homology"/>
<dbReference type="InterPro" id="IPR006549">
    <property type="entry name" value="HAD-SF_hydro_IIIA"/>
</dbReference>
<keyword evidence="4 7" id="KW-0378">Hydrolase</keyword>
<accession>A0A5E6MFK3</accession>
<feature type="binding site" evidence="10">
    <location>
        <position position="126"/>
    </location>
    <ligand>
        <name>Mg(2+)</name>
        <dbReference type="ChEBI" id="CHEBI:18420"/>
    </ligand>
</feature>
<dbReference type="Proteomes" id="UP000334923">
    <property type="component" value="Unassembled WGS sequence"/>
</dbReference>
<dbReference type="Pfam" id="PF13242">
    <property type="entry name" value="Hydrolase_like"/>
    <property type="match status" value="1"/>
</dbReference>
<dbReference type="GO" id="GO:0016791">
    <property type="term" value="F:phosphatase activity"/>
    <property type="evidence" value="ECO:0007669"/>
    <property type="project" value="InterPro"/>
</dbReference>
<evidence type="ECO:0000313" key="12">
    <source>
        <dbReference type="Proteomes" id="UP000334923"/>
    </source>
</evidence>
<keyword evidence="5 7" id="KW-0119">Carbohydrate metabolism</keyword>
<dbReference type="GO" id="GO:0005975">
    <property type="term" value="P:carbohydrate metabolic process"/>
    <property type="evidence" value="ECO:0007669"/>
    <property type="project" value="InterPro"/>
</dbReference>
<keyword evidence="3 10" id="KW-0479">Metal-binding</keyword>